<dbReference type="Gene3D" id="1.10.10.60">
    <property type="entry name" value="Homeodomain-like"/>
    <property type="match status" value="2"/>
</dbReference>
<evidence type="ECO:0000256" key="2">
    <source>
        <dbReference type="ARBA" id="ARBA00023125"/>
    </source>
</evidence>
<reference evidence="8" key="3">
    <citation type="journal article" date="2020" name="Curr. Biol.">
        <title>Chromatin organization in early land plants reveals an ancestral association between H3K27me3, transposons, and constitutive heterochromatin.</title>
        <authorList>
            <person name="Montgomery S.A."/>
            <person name="Tanizawa Y."/>
            <person name="Galik B."/>
            <person name="Wang N."/>
            <person name="Ito T."/>
            <person name="Mochizuki T."/>
            <person name="Akimcheva S."/>
            <person name="Bowman J.L."/>
            <person name="Cognat V."/>
            <person name="Marechal-Drouard L."/>
            <person name="Ekker H."/>
            <person name="Hong S.F."/>
            <person name="Kohchi T."/>
            <person name="Lin S.S."/>
            <person name="Liu L.D."/>
            <person name="Nakamura Y."/>
            <person name="Valeeva L.R."/>
            <person name="Shakirov E.V."/>
            <person name="Shippen D.E."/>
            <person name="Wei W.L."/>
            <person name="Yagura M."/>
            <person name="Yamaoka S."/>
            <person name="Yamato K.T."/>
            <person name="Liu C."/>
            <person name="Berger F."/>
        </authorList>
    </citation>
    <scope>NUCLEOTIDE SEQUENCE [LARGE SCALE GENOMIC DNA]</scope>
    <source>
        <strain evidence="8">Tak-1</strain>
    </source>
</reference>
<dbReference type="Proteomes" id="UP000077202">
    <property type="component" value="Unassembled WGS sequence"/>
</dbReference>
<proteinExistence type="predicted"/>
<evidence type="ECO:0000313" key="7">
    <source>
        <dbReference type="Proteomes" id="UP000077202"/>
    </source>
</evidence>
<dbReference type="GO" id="GO:0005634">
    <property type="term" value="C:nucleus"/>
    <property type="evidence" value="ECO:0007669"/>
    <property type="project" value="TreeGrafter"/>
</dbReference>
<evidence type="ECO:0000259" key="4">
    <source>
        <dbReference type="PROSITE" id="PS51294"/>
    </source>
</evidence>
<dbReference type="SUPFAM" id="SSF46689">
    <property type="entry name" value="Homeodomain-like"/>
    <property type="match status" value="1"/>
</dbReference>
<dbReference type="FunFam" id="1.10.10.60:FF:000010">
    <property type="entry name" value="Transcriptional activator Myb isoform A"/>
    <property type="match status" value="1"/>
</dbReference>
<evidence type="ECO:0000256" key="1">
    <source>
        <dbReference type="ARBA" id="ARBA00022737"/>
    </source>
</evidence>
<protein>
    <submittedName>
        <fullName evidence="6">Uncharacterized protein</fullName>
    </submittedName>
</protein>
<gene>
    <name evidence="6" type="ORF">AXG93_1702s1000</name>
    <name evidence="5" type="ORF">Mp_5g13060</name>
</gene>
<dbReference type="InterPro" id="IPR009057">
    <property type="entry name" value="Homeodomain-like_sf"/>
</dbReference>
<reference evidence="6 7" key="1">
    <citation type="submission" date="2016-03" db="EMBL/GenBank/DDBJ databases">
        <title>Mechanisms controlling the formation of the plant cell surface in tip-growing cells are functionally conserved among land plants.</title>
        <authorList>
            <person name="Honkanen S."/>
            <person name="Jones V.A."/>
            <person name="Morieri G."/>
            <person name="Champion C."/>
            <person name="Hetherington A.J."/>
            <person name="Kelly S."/>
            <person name="Saint-Marcoux D."/>
            <person name="Proust H."/>
            <person name="Prescott H."/>
            <person name="Dolan L."/>
        </authorList>
    </citation>
    <scope>NUCLEOTIDE SEQUENCE [LARGE SCALE GENOMIC DNA]</scope>
    <source>
        <strain evidence="7">cv. Tak-1 and cv. Tak-2</strain>
        <tissue evidence="6">Whole gametophyte</tissue>
    </source>
</reference>
<dbReference type="CDD" id="cd00167">
    <property type="entry name" value="SANT"/>
    <property type="match status" value="2"/>
</dbReference>
<dbReference type="Proteomes" id="UP001162541">
    <property type="component" value="Chromosome 5"/>
</dbReference>
<accession>A0A176VE16</accession>
<evidence type="ECO:0000313" key="5">
    <source>
        <dbReference type="EMBL" id="BBN11572.1"/>
    </source>
</evidence>
<dbReference type="InterPro" id="IPR050560">
    <property type="entry name" value="MYB_TF"/>
</dbReference>
<evidence type="ECO:0000313" key="6">
    <source>
        <dbReference type="EMBL" id="OAE18235.1"/>
    </source>
</evidence>
<dbReference type="SMART" id="SM00717">
    <property type="entry name" value="SANT"/>
    <property type="match status" value="2"/>
</dbReference>
<dbReference type="EMBL" id="AP019870">
    <property type="protein sequence ID" value="BBN11572.1"/>
    <property type="molecule type" value="Genomic_DNA"/>
</dbReference>
<dbReference type="PROSITE" id="PS50090">
    <property type="entry name" value="MYB_LIKE"/>
    <property type="match status" value="2"/>
</dbReference>
<dbReference type="PANTHER" id="PTHR45614:SF232">
    <property type="entry name" value="TRANSCRIPTION FACTOR MYB3R-2"/>
    <property type="match status" value="1"/>
</dbReference>
<feature type="domain" description="HTH myb-type" evidence="4">
    <location>
        <begin position="81"/>
        <end position="136"/>
    </location>
</feature>
<keyword evidence="7" id="KW-1185">Reference proteome</keyword>
<feature type="domain" description="Myb-like" evidence="3">
    <location>
        <begin position="133"/>
        <end position="183"/>
    </location>
</feature>
<name>A0A176VE16_MARPO</name>
<evidence type="ECO:0000259" key="3">
    <source>
        <dbReference type="PROSITE" id="PS50090"/>
    </source>
</evidence>
<feature type="domain" description="Myb-like" evidence="3">
    <location>
        <begin position="81"/>
        <end position="132"/>
    </location>
</feature>
<evidence type="ECO:0000313" key="8">
    <source>
        <dbReference type="Proteomes" id="UP001162541"/>
    </source>
</evidence>
<reference evidence="5" key="2">
    <citation type="journal article" date="2019" name="Curr. Biol.">
        <title>Chromatin organization in early land plants reveals an ancestral association between H3K27me3, transposons, and constitutive heterochromatin.</title>
        <authorList>
            <person name="Montgomery S.A."/>
            <person name="Tanizawa Y."/>
            <person name="Galik B."/>
            <person name="Wang N."/>
            <person name="Ito T."/>
            <person name="Mochizuki T."/>
            <person name="Akimcheva S."/>
            <person name="Bowman J."/>
            <person name="Cognat V."/>
            <person name="Drouard L."/>
            <person name="Ekker H."/>
            <person name="Houng S."/>
            <person name="Kohchi T."/>
            <person name="Lin S."/>
            <person name="Liu L.D."/>
            <person name="Nakamura Y."/>
            <person name="Valeeva L.R."/>
            <person name="Shakirov E.V."/>
            <person name="Shippen D.E."/>
            <person name="Wei W."/>
            <person name="Yagura M."/>
            <person name="Yamaoka S."/>
            <person name="Yamato K.T."/>
            <person name="Liu C."/>
            <person name="Berger F."/>
        </authorList>
    </citation>
    <scope>NUCLEOTIDE SEQUENCE [LARGE SCALE GENOMIC DNA]</scope>
    <source>
        <strain evidence="5">Tak-1</strain>
    </source>
</reference>
<dbReference type="EMBL" id="LVLJ01004107">
    <property type="protein sequence ID" value="OAE18235.1"/>
    <property type="molecule type" value="Genomic_DNA"/>
</dbReference>
<dbReference type="PROSITE" id="PS51294">
    <property type="entry name" value="HTH_MYB"/>
    <property type="match status" value="2"/>
</dbReference>
<sequence>MEGSSSLTLPKLPLRRCLEDISNSSEPNLPSAAFVDSPLDKKETMNYEQLSKVQRKKLETNCCEFTEPVRYSVTSPLAEGSQSNVKGYWIKEEDDKMLELVNTLGTKSWAAIASSLPGRNGKQCRERWFNHLDPQLKKEPWSEAEDIMLFWAHQRFGNRWADIAKIIPGRSENSIKNRWNTGLKKRAAALEDYSENWVNKNTFGELSSLSDNVAPTNLDASQDILVFNGQPNTHLQDSNATEDLLALNSEFGADEFDDMDVDDDNVPEFDMDVDDDIPPEFDVDVVDDCFPDFDDFCL</sequence>
<organism evidence="6 7">
    <name type="scientific">Marchantia polymorpha subsp. ruderalis</name>
    <dbReference type="NCBI Taxonomy" id="1480154"/>
    <lineage>
        <taxon>Eukaryota</taxon>
        <taxon>Viridiplantae</taxon>
        <taxon>Streptophyta</taxon>
        <taxon>Embryophyta</taxon>
        <taxon>Marchantiophyta</taxon>
        <taxon>Marchantiopsida</taxon>
        <taxon>Marchantiidae</taxon>
        <taxon>Marchantiales</taxon>
        <taxon>Marchantiaceae</taxon>
        <taxon>Marchantia</taxon>
    </lineage>
</organism>
<dbReference type="PANTHER" id="PTHR45614">
    <property type="entry name" value="MYB PROTEIN-RELATED"/>
    <property type="match status" value="1"/>
</dbReference>
<dbReference type="GO" id="GO:0000981">
    <property type="term" value="F:DNA-binding transcription factor activity, RNA polymerase II-specific"/>
    <property type="evidence" value="ECO:0007669"/>
    <property type="project" value="TreeGrafter"/>
</dbReference>
<dbReference type="InterPro" id="IPR017930">
    <property type="entry name" value="Myb_dom"/>
</dbReference>
<keyword evidence="2" id="KW-0238">DNA-binding</keyword>
<feature type="domain" description="HTH myb-type" evidence="4">
    <location>
        <begin position="137"/>
        <end position="187"/>
    </location>
</feature>
<dbReference type="InterPro" id="IPR001005">
    <property type="entry name" value="SANT/Myb"/>
</dbReference>
<dbReference type="GO" id="GO:0000978">
    <property type="term" value="F:RNA polymerase II cis-regulatory region sequence-specific DNA binding"/>
    <property type="evidence" value="ECO:0007669"/>
    <property type="project" value="TreeGrafter"/>
</dbReference>
<dbReference type="AlphaFoldDB" id="A0A176VE16"/>
<dbReference type="Pfam" id="PF13921">
    <property type="entry name" value="Myb_DNA-bind_6"/>
    <property type="match status" value="2"/>
</dbReference>
<keyword evidence="1" id="KW-0677">Repeat</keyword>